<accession>A0A380E2S2</accession>
<dbReference type="Proteomes" id="UP000254502">
    <property type="component" value="Unassembled WGS sequence"/>
</dbReference>
<organism evidence="1 2">
    <name type="scientific">Staphylococcus aureus</name>
    <dbReference type="NCBI Taxonomy" id="1280"/>
    <lineage>
        <taxon>Bacteria</taxon>
        <taxon>Bacillati</taxon>
        <taxon>Bacillota</taxon>
        <taxon>Bacilli</taxon>
        <taxon>Bacillales</taxon>
        <taxon>Staphylococcaceae</taxon>
        <taxon>Staphylococcus</taxon>
    </lineage>
</organism>
<dbReference type="EMBL" id="UHAQ01000004">
    <property type="protein sequence ID" value="SUK95041.1"/>
    <property type="molecule type" value="Genomic_DNA"/>
</dbReference>
<protein>
    <submittedName>
        <fullName evidence="1">DnaI</fullName>
    </submittedName>
</protein>
<evidence type="ECO:0000313" key="1">
    <source>
        <dbReference type="EMBL" id="SUK95041.1"/>
    </source>
</evidence>
<reference evidence="1 2" key="1">
    <citation type="submission" date="2018-06" db="EMBL/GenBank/DDBJ databases">
        <authorList>
            <consortium name="Pathogen Informatics"/>
            <person name="Doyle S."/>
        </authorList>
    </citation>
    <scope>NUCLEOTIDE SEQUENCE [LARGE SCALE GENOMIC DNA]</scope>
    <source>
        <strain evidence="1 2">NCTC5664</strain>
    </source>
</reference>
<proteinExistence type="predicted"/>
<dbReference type="Gene3D" id="3.40.50.300">
    <property type="entry name" value="P-loop containing nucleotide triphosphate hydrolases"/>
    <property type="match status" value="1"/>
</dbReference>
<name>A0A380E2S2_STAAU</name>
<dbReference type="AlphaFoldDB" id="A0A380E2S2"/>
<gene>
    <name evidence="1" type="primary">dnaI_1</name>
    <name evidence="1" type="ORF">NCTC5664_03679</name>
</gene>
<evidence type="ECO:0000313" key="2">
    <source>
        <dbReference type="Proteomes" id="UP000254502"/>
    </source>
</evidence>
<sequence length="67" mass="8135">MDFVHYRMVHELPTFFSSNFDYSELEHHLAMTRDGEEKTKAARIIERVNLCQHHTFYQEKISETIEF</sequence>
<dbReference type="InterPro" id="IPR027417">
    <property type="entry name" value="P-loop_NTPase"/>
</dbReference>